<accession>A0A1A8ZZ44</accession>
<evidence type="ECO:0000313" key="1">
    <source>
        <dbReference type="EMBL" id="SBT49160.1"/>
    </source>
</evidence>
<evidence type="ECO:0000313" key="3">
    <source>
        <dbReference type="Proteomes" id="UP000078550"/>
    </source>
</evidence>
<evidence type="ECO:0000313" key="4">
    <source>
        <dbReference type="Proteomes" id="UP000078555"/>
    </source>
</evidence>
<organism evidence="1 4">
    <name type="scientific">Plasmodium ovale wallikeri</name>
    <dbReference type="NCBI Taxonomy" id="864142"/>
    <lineage>
        <taxon>Eukaryota</taxon>
        <taxon>Sar</taxon>
        <taxon>Alveolata</taxon>
        <taxon>Apicomplexa</taxon>
        <taxon>Aconoidasida</taxon>
        <taxon>Haemosporida</taxon>
        <taxon>Plasmodiidae</taxon>
        <taxon>Plasmodium</taxon>
        <taxon>Plasmodium (Plasmodium)</taxon>
    </lineage>
</organism>
<reference evidence="3 4" key="1">
    <citation type="submission" date="2016-05" db="EMBL/GenBank/DDBJ databases">
        <authorList>
            <person name="Naeem Raeece"/>
        </authorList>
    </citation>
    <scope>NUCLEOTIDE SEQUENCE [LARGE SCALE GENOMIC DNA]</scope>
</reference>
<dbReference type="EMBL" id="FLRD01000152">
    <property type="protein sequence ID" value="SBT49160.1"/>
    <property type="molecule type" value="Genomic_DNA"/>
</dbReference>
<reference evidence="1" key="2">
    <citation type="submission" date="2016-05" db="EMBL/GenBank/DDBJ databases">
        <authorList>
            <person name="Lavstsen T."/>
            <person name="Jespersen J.S."/>
        </authorList>
    </citation>
    <scope>NUCLEOTIDE SEQUENCE [LARGE SCALE GENOMIC DNA]</scope>
</reference>
<sequence>MMEMFSCYGCHTLKVAAGPLKCKITHIELLLFLKIKNGVNIQEVGQRHIPQARNERAYLMMHTGGTCILREYRVRIRARSRPHSQMVALICASPPACLSGSDE</sequence>
<keyword evidence="4" id="KW-1185">Reference proteome</keyword>
<gene>
    <name evidence="1" type="ORF">POVWA1_058990</name>
    <name evidence="2" type="ORF">POVWA2_058300</name>
</gene>
<dbReference type="EMBL" id="FLRE01000195">
    <property type="protein sequence ID" value="SBT49533.1"/>
    <property type="molecule type" value="Genomic_DNA"/>
</dbReference>
<protein>
    <submittedName>
        <fullName evidence="1">Uncharacterized protein</fullName>
    </submittedName>
</protein>
<proteinExistence type="predicted"/>
<evidence type="ECO:0000313" key="2">
    <source>
        <dbReference type="EMBL" id="SBT49533.1"/>
    </source>
</evidence>
<dbReference type="Proteomes" id="UP000078555">
    <property type="component" value="Unassembled WGS sequence"/>
</dbReference>
<dbReference type="Proteomes" id="UP000078550">
    <property type="component" value="Unassembled WGS sequence"/>
</dbReference>
<dbReference type="AlphaFoldDB" id="A0A1A8ZZ44"/>
<name>A0A1A8ZZ44_PLAOA</name>